<reference evidence="1 2" key="1">
    <citation type="journal article" date="2023" name="Arcadia Sci">
        <title>De novo assembly of a long-read Amblyomma americanum tick genome.</title>
        <authorList>
            <person name="Chou S."/>
            <person name="Poskanzer K.E."/>
            <person name="Rollins M."/>
            <person name="Thuy-Boun P.S."/>
        </authorList>
    </citation>
    <scope>NUCLEOTIDE SEQUENCE [LARGE SCALE GENOMIC DNA]</scope>
    <source>
        <strain evidence="1">F_SG_1</strain>
        <tissue evidence="1">Salivary glands</tissue>
    </source>
</reference>
<accession>A0AAQ4DC47</accession>
<gene>
    <name evidence="1" type="ORF">V5799_028695</name>
</gene>
<sequence>MDIDTITEAMMVANVLLHPSRRFAMRKLVAWHLLRSLIGFKQHCSVAFNDARKHMGTETPQTICERLLAFTKRHEGIGFNLTEGPNAVPLARMAPVMQLMARVQRTNAAILNFVIRLPKTEEYTPFGNVLFDVPVKASSSWSSVLFGGLEALPVGFVSDWLRRLRSWQGLPPLLRGHLVAMSKTMGGASEVIKYFAPPYYYDDGLEAYNYAVLGQASRCS</sequence>
<proteinExistence type="predicted"/>
<dbReference type="AlphaFoldDB" id="A0AAQ4DC47"/>
<dbReference type="Proteomes" id="UP001321473">
    <property type="component" value="Unassembled WGS sequence"/>
</dbReference>
<evidence type="ECO:0000313" key="1">
    <source>
        <dbReference type="EMBL" id="KAK8760037.1"/>
    </source>
</evidence>
<comment type="caution">
    <text evidence="1">The sequence shown here is derived from an EMBL/GenBank/DDBJ whole genome shotgun (WGS) entry which is preliminary data.</text>
</comment>
<evidence type="ECO:0000313" key="2">
    <source>
        <dbReference type="Proteomes" id="UP001321473"/>
    </source>
</evidence>
<name>A0AAQ4DC47_AMBAM</name>
<protein>
    <submittedName>
        <fullName evidence="1">Uncharacterized protein</fullName>
    </submittedName>
</protein>
<dbReference type="EMBL" id="JARKHS020032425">
    <property type="protein sequence ID" value="KAK8760037.1"/>
    <property type="molecule type" value="Genomic_DNA"/>
</dbReference>
<organism evidence="1 2">
    <name type="scientific">Amblyomma americanum</name>
    <name type="common">Lone star tick</name>
    <dbReference type="NCBI Taxonomy" id="6943"/>
    <lineage>
        <taxon>Eukaryota</taxon>
        <taxon>Metazoa</taxon>
        <taxon>Ecdysozoa</taxon>
        <taxon>Arthropoda</taxon>
        <taxon>Chelicerata</taxon>
        <taxon>Arachnida</taxon>
        <taxon>Acari</taxon>
        <taxon>Parasitiformes</taxon>
        <taxon>Ixodida</taxon>
        <taxon>Ixodoidea</taxon>
        <taxon>Ixodidae</taxon>
        <taxon>Amblyomminae</taxon>
        <taxon>Amblyomma</taxon>
    </lineage>
</organism>
<keyword evidence="2" id="KW-1185">Reference proteome</keyword>